<dbReference type="GO" id="GO:0000976">
    <property type="term" value="F:transcription cis-regulatory region binding"/>
    <property type="evidence" value="ECO:0007669"/>
    <property type="project" value="TreeGrafter"/>
</dbReference>
<proteinExistence type="predicted"/>
<evidence type="ECO:0000256" key="2">
    <source>
        <dbReference type="ARBA" id="ARBA00023125"/>
    </source>
</evidence>
<evidence type="ECO:0000313" key="6">
    <source>
        <dbReference type="Proteomes" id="UP000051922"/>
    </source>
</evidence>
<name>A0A0R1UD70_9LACO</name>
<dbReference type="SUPFAM" id="SSF47413">
    <property type="entry name" value="lambda repressor-like DNA-binding domains"/>
    <property type="match status" value="1"/>
</dbReference>
<dbReference type="GO" id="GO:0003700">
    <property type="term" value="F:DNA-binding transcription factor activity"/>
    <property type="evidence" value="ECO:0007669"/>
    <property type="project" value="TreeGrafter"/>
</dbReference>
<protein>
    <submittedName>
        <fullName evidence="5">LacI family transcriptional regulator</fullName>
    </submittedName>
</protein>
<dbReference type="InterPro" id="IPR046335">
    <property type="entry name" value="LacI/GalR-like_sensor"/>
</dbReference>
<dbReference type="InterPro" id="IPR010982">
    <property type="entry name" value="Lambda_DNA-bd_dom_sf"/>
</dbReference>
<dbReference type="EMBL" id="AZFJ01000017">
    <property type="protein sequence ID" value="KRL87627.1"/>
    <property type="molecule type" value="Genomic_DNA"/>
</dbReference>
<dbReference type="CDD" id="cd01544">
    <property type="entry name" value="PBP1_GalR"/>
    <property type="match status" value="1"/>
</dbReference>
<dbReference type="OrthoDB" id="43195at2"/>
<dbReference type="SUPFAM" id="SSF53822">
    <property type="entry name" value="Periplasmic binding protein-like I"/>
    <property type="match status" value="1"/>
</dbReference>
<dbReference type="Pfam" id="PF13377">
    <property type="entry name" value="Peripla_BP_3"/>
    <property type="match status" value="1"/>
</dbReference>
<reference evidence="5 6" key="1">
    <citation type="journal article" date="2015" name="Genome Announc.">
        <title>Expanding the biotechnology potential of lactobacilli through comparative genomics of 213 strains and associated genera.</title>
        <authorList>
            <person name="Sun Z."/>
            <person name="Harris H.M."/>
            <person name="McCann A."/>
            <person name="Guo C."/>
            <person name="Argimon S."/>
            <person name="Zhang W."/>
            <person name="Yang X."/>
            <person name="Jeffery I.B."/>
            <person name="Cooney J.C."/>
            <person name="Kagawa T.F."/>
            <person name="Liu W."/>
            <person name="Song Y."/>
            <person name="Salvetti E."/>
            <person name="Wrobel A."/>
            <person name="Rasinkangas P."/>
            <person name="Parkhill J."/>
            <person name="Rea M.C."/>
            <person name="O'Sullivan O."/>
            <person name="Ritari J."/>
            <person name="Douillard F.P."/>
            <person name="Paul Ross R."/>
            <person name="Yang R."/>
            <person name="Briner A.E."/>
            <person name="Felis G.E."/>
            <person name="de Vos W.M."/>
            <person name="Barrangou R."/>
            <person name="Klaenhammer T.R."/>
            <person name="Caufield P.W."/>
            <person name="Cui Y."/>
            <person name="Zhang H."/>
            <person name="O'Toole P.W."/>
        </authorList>
    </citation>
    <scope>NUCLEOTIDE SEQUENCE [LARGE SCALE GENOMIC DNA]</scope>
    <source>
        <strain evidence="5 6">DSM 15945</strain>
    </source>
</reference>
<organism evidence="5 6">
    <name type="scientific">Lacticaseibacillus pantheris DSM 15945 = JCM 12539 = NBRC 106106</name>
    <dbReference type="NCBI Taxonomy" id="1423783"/>
    <lineage>
        <taxon>Bacteria</taxon>
        <taxon>Bacillati</taxon>
        <taxon>Bacillota</taxon>
        <taxon>Bacilli</taxon>
        <taxon>Lactobacillales</taxon>
        <taxon>Lactobacillaceae</taxon>
        <taxon>Lacticaseibacillus</taxon>
    </lineage>
</organism>
<dbReference type="Gene3D" id="1.10.260.40">
    <property type="entry name" value="lambda repressor-like DNA-binding domains"/>
    <property type="match status" value="1"/>
</dbReference>
<dbReference type="Pfam" id="PF00356">
    <property type="entry name" value="LacI"/>
    <property type="match status" value="1"/>
</dbReference>
<dbReference type="CDD" id="cd01392">
    <property type="entry name" value="HTH_LacI"/>
    <property type="match status" value="1"/>
</dbReference>
<dbReference type="PATRIC" id="fig|1423783.4.peg.2260"/>
<keyword evidence="3" id="KW-0804">Transcription</keyword>
<dbReference type="PROSITE" id="PS50932">
    <property type="entry name" value="HTH_LACI_2"/>
    <property type="match status" value="1"/>
</dbReference>
<comment type="caution">
    <text evidence="5">The sequence shown here is derived from an EMBL/GenBank/DDBJ whole genome shotgun (WGS) entry which is preliminary data.</text>
</comment>
<dbReference type="PANTHER" id="PTHR30146:SF149">
    <property type="entry name" value="HTH-TYPE TRANSCRIPTIONAL REGULATOR EBGR"/>
    <property type="match status" value="1"/>
</dbReference>
<keyword evidence="1" id="KW-0805">Transcription regulation</keyword>
<sequence>MKDIAERASVSVATVSRVLSGDTTLSVGASTRQRIFAAAEALNYTKHKRRQSQSRGTVALMLWYTEAQEDGDLYYRSIRWGVENELARLGYQLTRVFPGEALPADHDITGIIAVGKYSDEQLESIRHHSVPLVVVDQDVLAAGITCVVPDFATAVKQVAQRFIGAGHQLMGMIAGQEQTTDHVTLHDPRPDLFVRAVTDGSRAQPLVATGEFSTESGYATMRALLQSTPRAQVPTAFFVANDTMAIGAIKALQEADLEVPGDVTVVGFDDLAIGRYLTPALSTVHVATQEMGRIGVQALHSLIGDQIQTPTRTTLASTLVNRQS</sequence>
<dbReference type="InterPro" id="IPR000843">
    <property type="entry name" value="HTH_LacI"/>
</dbReference>
<dbReference type="PROSITE" id="PS00356">
    <property type="entry name" value="HTH_LACI_1"/>
    <property type="match status" value="1"/>
</dbReference>
<dbReference type="SMART" id="SM00354">
    <property type="entry name" value="HTH_LACI"/>
    <property type="match status" value="1"/>
</dbReference>
<feature type="domain" description="HTH lacI-type" evidence="4">
    <location>
        <begin position="1"/>
        <end position="55"/>
    </location>
</feature>
<gene>
    <name evidence="5" type="ORF">FC50_GL002207</name>
</gene>
<keyword evidence="2" id="KW-0238">DNA-binding</keyword>
<dbReference type="Proteomes" id="UP000051922">
    <property type="component" value="Unassembled WGS sequence"/>
</dbReference>
<dbReference type="InterPro" id="IPR028082">
    <property type="entry name" value="Peripla_BP_I"/>
</dbReference>
<evidence type="ECO:0000313" key="5">
    <source>
        <dbReference type="EMBL" id="KRL87627.1"/>
    </source>
</evidence>
<dbReference type="RefSeq" id="WP_082405348.1">
    <property type="nucleotide sequence ID" value="NZ_AZFJ01000017.1"/>
</dbReference>
<keyword evidence="6" id="KW-1185">Reference proteome</keyword>
<accession>A0A0R1UD70</accession>
<evidence type="ECO:0000256" key="1">
    <source>
        <dbReference type="ARBA" id="ARBA00023015"/>
    </source>
</evidence>
<dbReference type="PANTHER" id="PTHR30146">
    <property type="entry name" value="LACI-RELATED TRANSCRIPTIONAL REPRESSOR"/>
    <property type="match status" value="1"/>
</dbReference>
<dbReference type="AlphaFoldDB" id="A0A0R1UD70"/>
<evidence type="ECO:0000259" key="4">
    <source>
        <dbReference type="PROSITE" id="PS50932"/>
    </source>
</evidence>
<dbReference type="Gene3D" id="3.40.50.2300">
    <property type="match status" value="2"/>
</dbReference>
<evidence type="ECO:0000256" key="3">
    <source>
        <dbReference type="ARBA" id="ARBA00023163"/>
    </source>
</evidence>
<dbReference type="STRING" id="1423783.FC50_GL002207"/>